<dbReference type="AlphaFoldDB" id="A0A3S0IKJ4"/>
<comment type="caution">
    <text evidence="2">The sequence shown here is derived from an EMBL/GenBank/DDBJ whole genome shotgun (WGS) entry which is preliminary data.</text>
</comment>
<feature type="chain" id="PRO_5018764951" evidence="1">
    <location>
        <begin position="20"/>
        <end position="235"/>
    </location>
</feature>
<dbReference type="RefSeq" id="WP_126695319.1">
    <property type="nucleotide sequence ID" value="NZ_RXOF01000015.1"/>
</dbReference>
<protein>
    <submittedName>
        <fullName evidence="2">Uncharacterized protein</fullName>
    </submittedName>
</protein>
<reference evidence="2 3" key="1">
    <citation type="submission" date="2018-12" db="EMBL/GenBank/DDBJ databases">
        <title>Hymenobacter gummosus sp. nov., isolated from a spring.</title>
        <authorList>
            <person name="Nie L."/>
        </authorList>
    </citation>
    <scope>NUCLEOTIDE SEQUENCE [LARGE SCALE GENOMIC DNA]</scope>
    <source>
        <strain evidence="2 3">KCTC 52166</strain>
    </source>
</reference>
<accession>A0A3S0IKJ4</accession>
<sequence>MTLPAANRYHRLLSGILLAAAALFSSGCTSVTDEELLILRKIGAVYEAEVSAKAGYKLTGDGRKSKGRYIEITIANPESATAGPAAELDYPASGCAYAISKARFQAGGAPYDFVRVNITRQGNTKSFEYPASTIERYRKQYVRIDKLLAGMRRQGFHKEYFNQSYTDSAQTYSMFKILRVLSPDSVLLIGFKEGHIDSAKVLGIGYLMKEVDRRLVFITDLDSTQAPFVGFQVMK</sequence>
<evidence type="ECO:0000256" key="1">
    <source>
        <dbReference type="SAM" id="SignalP"/>
    </source>
</evidence>
<gene>
    <name evidence="2" type="ORF">EJV47_21740</name>
</gene>
<evidence type="ECO:0000313" key="2">
    <source>
        <dbReference type="EMBL" id="RTQ46574.1"/>
    </source>
</evidence>
<feature type="signal peptide" evidence="1">
    <location>
        <begin position="1"/>
        <end position="19"/>
    </location>
</feature>
<dbReference type="Proteomes" id="UP000282184">
    <property type="component" value="Unassembled WGS sequence"/>
</dbReference>
<proteinExistence type="predicted"/>
<keyword evidence="1" id="KW-0732">Signal</keyword>
<evidence type="ECO:0000313" key="3">
    <source>
        <dbReference type="Proteomes" id="UP000282184"/>
    </source>
</evidence>
<keyword evidence="3" id="KW-1185">Reference proteome</keyword>
<name>A0A3S0IKJ4_9BACT</name>
<organism evidence="2 3">
    <name type="scientific">Hymenobacter gummosus</name>
    <dbReference type="NCBI Taxonomy" id="1776032"/>
    <lineage>
        <taxon>Bacteria</taxon>
        <taxon>Pseudomonadati</taxon>
        <taxon>Bacteroidota</taxon>
        <taxon>Cytophagia</taxon>
        <taxon>Cytophagales</taxon>
        <taxon>Hymenobacteraceae</taxon>
        <taxon>Hymenobacter</taxon>
    </lineage>
</organism>
<dbReference type="OrthoDB" id="9853713at2"/>
<dbReference type="EMBL" id="RXOF01000015">
    <property type="protein sequence ID" value="RTQ46574.1"/>
    <property type="molecule type" value="Genomic_DNA"/>
</dbReference>